<evidence type="ECO:0000256" key="2">
    <source>
        <dbReference type="SAM" id="Phobius"/>
    </source>
</evidence>
<gene>
    <name evidence="3" type="ORF">ACFPYL_06580</name>
</gene>
<keyword evidence="2" id="KW-0472">Membrane</keyword>
<keyword evidence="2" id="KW-1133">Transmembrane helix</keyword>
<reference evidence="4" key="1">
    <citation type="journal article" date="2019" name="Int. J. Syst. Evol. Microbiol.">
        <title>The Global Catalogue of Microorganisms (GCM) 10K type strain sequencing project: providing services to taxonomists for standard genome sequencing and annotation.</title>
        <authorList>
            <consortium name="The Broad Institute Genomics Platform"/>
            <consortium name="The Broad Institute Genome Sequencing Center for Infectious Disease"/>
            <person name="Wu L."/>
            <person name="Ma J."/>
        </authorList>
    </citation>
    <scope>NUCLEOTIDE SEQUENCE [LARGE SCALE GENOMIC DNA]</scope>
    <source>
        <strain evidence="4">CCUG 54522</strain>
    </source>
</reference>
<feature type="transmembrane region" description="Helical" evidence="2">
    <location>
        <begin position="53"/>
        <end position="75"/>
    </location>
</feature>
<dbReference type="EMBL" id="JBHSRJ010000004">
    <property type="protein sequence ID" value="MFC6042729.1"/>
    <property type="molecule type" value="Genomic_DNA"/>
</dbReference>
<dbReference type="Proteomes" id="UP001596135">
    <property type="component" value="Unassembled WGS sequence"/>
</dbReference>
<organism evidence="3 4">
    <name type="scientific">Nocardioides hankookensis</name>
    <dbReference type="NCBI Taxonomy" id="443157"/>
    <lineage>
        <taxon>Bacteria</taxon>
        <taxon>Bacillati</taxon>
        <taxon>Actinomycetota</taxon>
        <taxon>Actinomycetes</taxon>
        <taxon>Propionibacteriales</taxon>
        <taxon>Nocardioidaceae</taxon>
        <taxon>Nocardioides</taxon>
    </lineage>
</organism>
<dbReference type="RefSeq" id="WP_379151977.1">
    <property type="nucleotide sequence ID" value="NZ_JBHSRJ010000004.1"/>
</dbReference>
<comment type="caution">
    <text evidence="3">The sequence shown here is derived from an EMBL/GenBank/DDBJ whole genome shotgun (WGS) entry which is preliminary data.</text>
</comment>
<keyword evidence="4" id="KW-1185">Reference proteome</keyword>
<keyword evidence="2" id="KW-0812">Transmembrane</keyword>
<proteinExistence type="predicted"/>
<evidence type="ECO:0000313" key="3">
    <source>
        <dbReference type="EMBL" id="MFC6042729.1"/>
    </source>
</evidence>
<name>A0ABW1LGX4_9ACTN</name>
<evidence type="ECO:0000313" key="4">
    <source>
        <dbReference type="Proteomes" id="UP001596135"/>
    </source>
</evidence>
<protein>
    <submittedName>
        <fullName evidence="3">Uncharacterized protein</fullName>
    </submittedName>
</protein>
<sequence length="300" mass="31518">MNPTTTPHEPDRHGRQDDLLAERLHALVESIDVVDPAQEVLRRGRNEVRRRRAIGTAAAGSVLAIGAVAAATALIGPSHSAESPTATAAPSRSVAASKPSPPAATKAVVPERWMTGCPTNKERANLKSDYYKQRDRVLRAFVVHSRALLAEHLDPQGEHLQKESALEQTGGQTSEGPNCVLTGLGHKFGWKAGSQGLGMIQLEVTTDWANANVRLHHEMGEDGGVLWQPAPSVPQGAVRAFVAEYPGGTAVAVTRPDGITVAVDAANLFGNNSVTPVAGTGLTTAQLLSAAADPEFALPN</sequence>
<evidence type="ECO:0000256" key="1">
    <source>
        <dbReference type="SAM" id="MobiDB-lite"/>
    </source>
</evidence>
<accession>A0ABW1LGX4</accession>
<feature type="region of interest" description="Disordered" evidence="1">
    <location>
        <begin position="78"/>
        <end position="107"/>
    </location>
</feature>